<name>A0A5C7WIP4_METME</name>
<gene>
    <name evidence="3" type="ORF">E6Q51_03695</name>
</gene>
<dbReference type="NCBIfam" id="NF038126">
    <property type="entry name" value="PEP_CTERM_FxDxF"/>
    <property type="match status" value="1"/>
</dbReference>
<keyword evidence="1" id="KW-0732">Signal</keyword>
<feature type="chain" id="PRO_5023092426" evidence="1">
    <location>
        <begin position="25"/>
        <end position="149"/>
    </location>
</feature>
<reference evidence="3 4" key="1">
    <citation type="submission" date="2018-09" db="EMBL/GenBank/DDBJ databases">
        <title>Metagenome Assembled Genomes from an Advanced Water Purification Facility.</title>
        <authorList>
            <person name="Stamps B.W."/>
            <person name="Spear J.R."/>
        </authorList>
    </citation>
    <scope>NUCLEOTIDE SEQUENCE [LARGE SCALE GENOMIC DNA]</scope>
    <source>
        <strain evidence="3">Bin_42_2</strain>
    </source>
</reference>
<protein>
    <submittedName>
        <fullName evidence="3">PEP-CTERM sorting domain-containing protein</fullName>
    </submittedName>
</protein>
<evidence type="ECO:0000256" key="1">
    <source>
        <dbReference type="SAM" id="SignalP"/>
    </source>
</evidence>
<dbReference type="InterPro" id="IPR013424">
    <property type="entry name" value="Ice-binding_C"/>
</dbReference>
<dbReference type="NCBIfam" id="TIGR02595">
    <property type="entry name" value="PEP_CTERM"/>
    <property type="match status" value="1"/>
</dbReference>
<evidence type="ECO:0000259" key="2">
    <source>
        <dbReference type="Pfam" id="PF07589"/>
    </source>
</evidence>
<evidence type="ECO:0000313" key="3">
    <source>
        <dbReference type="EMBL" id="TXI37286.1"/>
    </source>
</evidence>
<comment type="caution">
    <text evidence="3">The sequence shown here is derived from an EMBL/GenBank/DDBJ whole genome shotgun (WGS) entry which is preliminary data.</text>
</comment>
<evidence type="ECO:0000313" key="4">
    <source>
        <dbReference type="Proteomes" id="UP000321374"/>
    </source>
</evidence>
<proteinExistence type="predicted"/>
<dbReference type="AlphaFoldDB" id="A0A5C7WIP4"/>
<feature type="domain" description="Ice-binding protein C-terminal" evidence="2">
    <location>
        <begin position="121"/>
        <end position="146"/>
    </location>
</feature>
<organism evidence="3 4">
    <name type="scientific">Methylophilus methylotrophus</name>
    <name type="common">Bacterium W3A1</name>
    <dbReference type="NCBI Taxonomy" id="17"/>
    <lineage>
        <taxon>Bacteria</taxon>
        <taxon>Pseudomonadati</taxon>
        <taxon>Pseudomonadota</taxon>
        <taxon>Betaproteobacteria</taxon>
        <taxon>Nitrosomonadales</taxon>
        <taxon>Methylophilaceae</taxon>
        <taxon>Methylophilus</taxon>
    </lineage>
</organism>
<dbReference type="EMBL" id="SSGG01000061">
    <property type="protein sequence ID" value="TXI37286.1"/>
    <property type="molecule type" value="Genomic_DNA"/>
</dbReference>
<dbReference type="Proteomes" id="UP000321374">
    <property type="component" value="Unassembled WGS sequence"/>
</dbReference>
<dbReference type="Pfam" id="PF07589">
    <property type="entry name" value="PEP-CTERM"/>
    <property type="match status" value="1"/>
</dbReference>
<sequence>MVSTLKKLSVVAALGMAFASTAQASTFTIGSSFDDDIFVAPSSFVKTYTFDLSQAATITYSVTELFDNSVFNIDYLSFNLYNSNKNLVSGVLSSGIYTLRVTGDSNGSAGGLFNLNFAVAAVPEPETNALMLLGLGLMGVVAYRRKNMA</sequence>
<accession>A0A5C7WIP4</accession>
<feature type="signal peptide" evidence="1">
    <location>
        <begin position="1"/>
        <end position="24"/>
    </location>
</feature>